<dbReference type="Gene3D" id="1.10.3730.20">
    <property type="match status" value="1"/>
</dbReference>
<comment type="caution">
    <text evidence="2">The sequence shown here is derived from an EMBL/GenBank/DDBJ whole genome shotgun (WGS) entry which is preliminary data.</text>
</comment>
<organism evidence="2 3">
    <name type="scientific">Ottowia thiooxydans</name>
    <dbReference type="NCBI Taxonomy" id="219182"/>
    <lineage>
        <taxon>Bacteria</taxon>
        <taxon>Pseudomonadati</taxon>
        <taxon>Pseudomonadota</taxon>
        <taxon>Betaproteobacteria</taxon>
        <taxon>Burkholderiales</taxon>
        <taxon>Comamonadaceae</taxon>
        <taxon>Ottowia</taxon>
    </lineage>
</organism>
<keyword evidence="1" id="KW-0812">Transmembrane</keyword>
<feature type="transmembrane region" description="Helical" evidence="1">
    <location>
        <begin position="43"/>
        <end position="63"/>
    </location>
</feature>
<evidence type="ECO:0000256" key="1">
    <source>
        <dbReference type="SAM" id="Phobius"/>
    </source>
</evidence>
<protein>
    <submittedName>
        <fullName evidence="2">Drug/metabolite transporter (DMT)-like permease</fullName>
    </submittedName>
</protein>
<dbReference type="Proteomes" id="UP001549320">
    <property type="component" value="Unassembled WGS sequence"/>
</dbReference>
<dbReference type="SUPFAM" id="SSF103481">
    <property type="entry name" value="Multidrug resistance efflux transporter EmrE"/>
    <property type="match status" value="1"/>
</dbReference>
<name>A0ABV2Q930_9BURK</name>
<evidence type="ECO:0000313" key="2">
    <source>
        <dbReference type="EMBL" id="MET4577529.1"/>
    </source>
</evidence>
<dbReference type="EMBL" id="JBEPSH010000005">
    <property type="protein sequence ID" value="MET4577529.1"/>
    <property type="molecule type" value="Genomic_DNA"/>
</dbReference>
<keyword evidence="1" id="KW-0472">Membrane</keyword>
<reference evidence="2 3" key="1">
    <citation type="submission" date="2024-06" db="EMBL/GenBank/DDBJ databases">
        <title>Sorghum-associated microbial communities from plants grown in Nebraska, USA.</title>
        <authorList>
            <person name="Schachtman D."/>
        </authorList>
    </citation>
    <scope>NUCLEOTIDE SEQUENCE [LARGE SCALE GENOMIC DNA]</scope>
    <source>
        <strain evidence="2 3">2709</strain>
    </source>
</reference>
<proteinExistence type="predicted"/>
<dbReference type="InterPro" id="IPR037185">
    <property type="entry name" value="EmrE-like"/>
</dbReference>
<evidence type="ECO:0000313" key="3">
    <source>
        <dbReference type="Proteomes" id="UP001549320"/>
    </source>
</evidence>
<dbReference type="RefSeq" id="WP_354443999.1">
    <property type="nucleotide sequence ID" value="NZ_JBEPSH010000005.1"/>
</dbReference>
<sequence length="118" mass="12697">MTPLLTSITVLCVLGISLGQLLFKKAAQSIINAANWQQWVFNGWLIAALALYGVTTLVWIWVLRHAPLHIAYPFMGLAFLIVPVLGWMMLGEAITWQTLAGGALILAGVTLASIGGHS</sequence>
<accession>A0ABV2Q930</accession>
<gene>
    <name evidence="2" type="ORF">ABIE13_002640</name>
</gene>
<keyword evidence="3" id="KW-1185">Reference proteome</keyword>
<keyword evidence="1" id="KW-1133">Transmembrane helix</keyword>
<feature type="transmembrane region" description="Helical" evidence="1">
    <location>
        <begin position="70"/>
        <end position="90"/>
    </location>
</feature>
<feature type="transmembrane region" description="Helical" evidence="1">
    <location>
        <begin position="96"/>
        <end position="115"/>
    </location>
</feature>